<protein>
    <submittedName>
        <fullName evidence="4">1-(5-phosphoribosyl)-5-((5-phosphoribosylamino)methylideneamino)imidazole-4-carboxamide isomerase</fullName>
    </submittedName>
</protein>
<evidence type="ECO:0000313" key="4">
    <source>
        <dbReference type="EMBL" id="OZY87033.1"/>
    </source>
</evidence>
<dbReference type="PANTHER" id="PTHR35303:SF5">
    <property type="entry name" value="OS02G0197800 PROTEIN"/>
    <property type="match status" value="1"/>
</dbReference>
<dbReference type="InterPro" id="IPR038492">
    <property type="entry name" value="GBBH-like_N_sf"/>
</dbReference>
<accession>A0A266QAW7</accession>
<dbReference type="GO" id="GO:0016853">
    <property type="term" value="F:isomerase activity"/>
    <property type="evidence" value="ECO:0007669"/>
    <property type="project" value="UniProtKB-KW"/>
</dbReference>
<dbReference type="AlphaFoldDB" id="A0A266QAW7"/>
<gene>
    <name evidence="4" type="ORF">CBP51_08620</name>
</gene>
<evidence type="ECO:0000259" key="3">
    <source>
        <dbReference type="Pfam" id="PF06155"/>
    </source>
</evidence>
<evidence type="ECO:0000313" key="5">
    <source>
        <dbReference type="Proteomes" id="UP000216101"/>
    </source>
</evidence>
<keyword evidence="4" id="KW-0413">Isomerase</keyword>
<dbReference type="InterPro" id="IPR010376">
    <property type="entry name" value="GBBH-like_N"/>
</dbReference>
<name>A0A266QAW7_9GAMM</name>
<sequence length="128" mass="14483">MTPTKIRFHKGSQQLELHYGAEQWLLSAEFLRVHSPSAEVKGHGSGQEVLQYGKKNVGIVALERAGNYALKLIFDDGHATGIYTWEYLHQLGANQAQLWERYLQQLHQAGKSRDADTSVVRLIDPQNQ</sequence>
<keyword evidence="5" id="KW-1185">Reference proteome</keyword>
<proteinExistence type="predicted"/>
<reference evidence="5" key="1">
    <citation type="submission" date="2017-05" db="EMBL/GenBank/DDBJ databases">
        <authorList>
            <person name="Barney B.M."/>
        </authorList>
    </citation>
    <scope>NUCLEOTIDE SEQUENCE [LARGE SCALE GENOMIC DNA]</scope>
    <source>
        <strain evidence="5">PSBB022</strain>
    </source>
</reference>
<dbReference type="GO" id="GO:0046872">
    <property type="term" value="F:metal ion binding"/>
    <property type="evidence" value="ECO:0007669"/>
    <property type="project" value="UniProtKB-KW"/>
</dbReference>
<evidence type="ECO:0000256" key="2">
    <source>
        <dbReference type="ARBA" id="ARBA00023004"/>
    </source>
</evidence>
<feature type="domain" description="Gamma-butyrobetaine hydroxylase-like N-terminal" evidence="3">
    <location>
        <begin position="6"/>
        <end position="89"/>
    </location>
</feature>
<dbReference type="RefSeq" id="WP_094984539.1">
    <property type="nucleotide sequence ID" value="NZ_NHNI01000001.1"/>
</dbReference>
<dbReference type="PANTHER" id="PTHR35303">
    <property type="entry name" value="OS02G0197800 PROTEIN"/>
    <property type="match status" value="1"/>
</dbReference>
<keyword evidence="1" id="KW-0479">Metal-binding</keyword>
<dbReference type="Gene3D" id="3.30.2020.30">
    <property type="match status" value="1"/>
</dbReference>
<dbReference type="Pfam" id="PF06155">
    <property type="entry name" value="GBBH-like_N"/>
    <property type="match status" value="1"/>
</dbReference>
<dbReference type="EMBL" id="NHNI01000001">
    <property type="protein sequence ID" value="OZY87033.1"/>
    <property type="molecule type" value="Genomic_DNA"/>
</dbReference>
<comment type="caution">
    <text evidence="4">The sequence shown here is derived from an EMBL/GenBank/DDBJ whole genome shotgun (WGS) entry which is preliminary data.</text>
</comment>
<dbReference type="Proteomes" id="UP000216101">
    <property type="component" value="Unassembled WGS sequence"/>
</dbReference>
<evidence type="ECO:0000256" key="1">
    <source>
        <dbReference type="ARBA" id="ARBA00022723"/>
    </source>
</evidence>
<organism evidence="4 5">
    <name type="scientific">Cellvibrio mixtus</name>
    <dbReference type="NCBI Taxonomy" id="39650"/>
    <lineage>
        <taxon>Bacteria</taxon>
        <taxon>Pseudomonadati</taxon>
        <taxon>Pseudomonadota</taxon>
        <taxon>Gammaproteobacteria</taxon>
        <taxon>Cellvibrionales</taxon>
        <taxon>Cellvibrionaceae</taxon>
        <taxon>Cellvibrio</taxon>
    </lineage>
</organism>
<keyword evidence="2" id="KW-0408">Iron</keyword>